<dbReference type="Pfam" id="PF04290">
    <property type="entry name" value="DctQ"/>
    <property type="match status" value="1"/>
</dbReference>
<comment type="caution">
    <text evidence="11">The sequence shown here is derived from an EMBL/GenBank/DDBJ whole genome shotgun (WGS) entry which is preliminary data.</text>
</comment>
<comment type="caution">
    <text evidence="9">Lacks conserved residue(s) required for the propagation of feature annotation.</text>
</comment>
<dbReference type="RefSeq" id="WP_189681639.1">
    <property type="nucleotide sequence ID" value="NZ_BNCJ01000013.1"/>
</dbReference>
<comment type="function">
    <text evidence="9">Part of the tripartite ATP-independent periplasmic (TRAP) transport system.</text>
</comment>
<evidence type="ECO:0000259" key="10">
    <source>
        <dbReference type="Pfam" id="PF04290"/>
    </source>
</evidence>
<dbReference type="InterPro" id="IPR055348">
    <property type="entry name" value="DctQ"/>
</dbReference>
<feature type="transmembrane region" description="Helical" evidence="9">
    <location>
        <begin position="83"/>
        <end position="103"/>
    </location>
</feature>
<keyword evidence="12" id="KW-1185">Reference proteome</keyword>
<dbReference type="GO" id="GO:0015740">
    <property type="term" value="P:C4-dicarboxylate transport"/>
    <property type="evidence" value="ECO:0007669"/>
    <property type="project" value="TreeGrafter"/>
</dbReference>
<protein>
    <recommendedName>
        <fullName evidence="9">TRAP transporter small permease protein</fullName>
    </recommendedName>
</protein>
<evidence type="ECO:0000256" key="2">
    <source>
        <dbReference type="ARBA" id="ARBA00022448"/>
    </source>
</evidence>
<dbReference type="AlphaFoldDB" id="A0A8J3H164"/>
<feature type="domain" description="Tripartite ATP-independent periplasmic transporters DctQ component" evidence="10">
    <location>
        <begin position="20"/>
        <end position="151"/>
    </location>
</feature>
<evidence type="ECO:0000256" key="6">
    <source>
        <dbReference type="ARBA" id="ARBA00022989"/>
    </source>
</evidence>
<keyword evidence="5 9" id="KW-0812">Transmembrane</keyword>
<comment type="similarity">
    <text evidence="8 9">Belongs to the TRAP transporter small permease family.</text>
</comment>
<keyword evidence="4 9" id="KW-0997">Cell inner membrane</keyword>
<dbReference type="GO" id="GO:0005886">
    <property type="term" value="C:plasma membrane"/>
    <property type="evidence" value="ECO:0007669"/>
    <property type="project" value="UniProtKB-SubCell"/>
</dbReference>
<reference evidence="11" key="1">
    <citation type="journal article" date="2014" name="Int. J. Syst. Evol. Microbiol.">
        <title>Complete genome sequence of Corynebacterium casei LMG S-19264T (=DSM 44701T), isolated from a smear-ripened cheese.</title>
        <authorList>
            <consortium name="US DOE Joint Genome Institute (JGI-PGF)"/>
            <person name="Walter F."/>
            <person name="Albersmeier A."/>
            <person name="Kalinowski J."/>
            <person name="Ruckert C."/>
        </authorList>
    </citation>
    <scope>NUCLEOTIDE SEQUENCE</scope>
    <source>
        <strain evidence="11">KCTC 42650</strain>
    </source>
</reference>
<sequence length="170" mass="17994">MSRIDLVLGTFSALALGVVMVAICADTFMRYVFNSPIQGVQDLVGKYLMVGAYFLVLSLSYASGSQVRIDFLNLRMPLRLRHLIEAAICLATAVPFSLIGWLAAARSLVSFERSEIMPGPIGWPVWLTTALVALGTALLVVRLILDAIGHVAGAAGAADAPSLPNAEGGH</sequence>
<dbReference type="Proteomes" id="UP000626220">
    <property type="component" value="Unassembled WGS sequence"/>
</dbReference>
<dbReference type="InterPro" id="IPR007387">
    <property type="entry name" value="TRAP_DctQ"/>
</dbReference>
<feature type="transmembrane region" description="Helical" evidence="9">
    <location>
        <begin position="123"/>
        <end position="145"/>
    </location>
</feature>
<keyword evidence="2 9" id="KW-0813">Transport</keyword>
<keyword evidence="6 9" id="KW-1133">Transmembrane helix</keyword>
<evidence type="ECO:0000256" key="4">
    <source>
        <dbReference type="ARBA" id="ARBA00022519"/>
    </source>
</evidence>
<dbReference type="GO" id="GO:0022857">
    <property type="term" value="F:transmembrane transporter activity"/>
    <property type="evidence" value="ECO:0007669"/>
    <property type="project" value="UniProtKB-UniRule"/>
</dbReference>
<evidence type="ECO:0000256" key="5">
    <source>
        <dbReference type="ARBA" id="ARBA00022692"/>
    </source>
</evidence>
<evidence type="ECO:0000256" key="7">
    <source>
        <dbReference type="ARBA" id="ARBA00023136"/>
    </source>
</evidence>
<feature type="transmembrane region" description="Helical" evidence="9">
    <location>
        <begin position="43"/>
        <end position="62"/>
    </location>
</feature>
<name>A0A8J3H164_9RHOB</name>
<evidence type="ECO:0000256" key="8">
    <source>
        <dbReference type="ARBA" id="ARBA00038436"/>
    </source>
</evidence>
<accession>A0A8J3H164</accession>
<gene>
    <name evidence="11" type="ORF">GCM10017056_37450</name>
</gene>
<evidence type="ECO:0000313" key="11">
    <source>
        <dbReference type="EMBL" id="GHF62585.1"/>
    </source>
</evidence>
<proteinExistence type="inferred from homology"/>
<reference evidence="11" key="2">
    <citation type="submission" date="2020-09" db="EMBL/GenBank/DDBJ databases">
        <authorList>
            <person name="Sun Q."/>
            <person name="Kim S."/>
        </authorList>
    </citation>
    <scope>NUCLEOTIDE SEQUENCE</scope>
    <source>
        <strain evidence="11">KCTC 42650</strain>
    </source>
</reference>
<evidence type="ECO:0000256" key="9">
    <source>
        <dbReference type="RuleBase" id="RU369079"/>
    </source>
</evidence>
<keyword evidence="3" id="KW-1003">Cell membrane</keyword>
<evidence type="ECO:0000256" key="3">
    <source>
        <dbReference type="ARBA" id="ARBA00022475"/>
    </source>
</evidence>
<dbReference type="PANTHER" id="PTHR35011:SF10">
    <property type="entry name" value="TRAP TRANSPORTER SMALL PERMEASE PROTEIN"/>
    <property type="match status" value="1"/>
</dbReference>
<dbReference type="PANTHER" id="PTHR35011">
    <property type="entry name" value="2,3-DIKETO-L-GULONATE TRAP TRANSPORTER SMALL PERMEASE PROTEIN YIAM"/>
    <property type="match status" value="1"/>
</dbReference>
<comment type="subcellular location">
    <subcellularLocation>
        <location evidence="1 9">Cell inner membrane</location>
        <topology evidence="1 9">Multi-pass membrane protein</topology>
    </subcellularLocation>
</comment>
<evidence type="ECO:0000313" key="12">
    <source>
        <dbReference type="Proteomes" id="UP000626220"/>
    </source>
</evidence>
<dbReference type="EMBL" id="BNCJ01000013">
    <property type="protein sequence ID" value="GHF62585.1"/>
    <property type="molecule type" value="Genomic_DNA"/>
</dbReference>
<evidence type="ECO:0000256" key="1">
    <source>
        <dbReference type="ARBA" id="ARBA00004429"/>
    </source>
</evidence>
<organism evidence="11 12">
    <name type="scientific">Seohaeicola zhoushanensis</name>
    <dbReference type="NCBI Taxonomy" id="1569283"/>
    <lineage>
        <taxon>Bacteria</taxon>
        <taxon>Pseudomonadati</taxon>
        <taxon>Pseudomonadota</taxon>
        <taxon>Alphaproteobacteria</taxon>
        <taxon>Rhodobacterales</taxon>
        <taxon>Roseobacteraceae</taxon>
        <taxon>Seohaeicola</taxon>
    </lineage>
</organism>
<keyword evidence="7 9" id="KW-0472">Membrane</keyword>
<comment type="subunit">
    <text evidence="9">The complex comprises the extracytoplasmic solute receptor protein and the two transmembrane proteins.</text>
</comment>